<keyword evidence="3" id="KW-1185">Reference proteome</keyword>
<organism evidence="2 3">
    <name type="scientific">Pacificispira spongiicola</name>
    <dbReference type="NCBI Taxonomy" id="2729598"/>
    <lineage>
        <taxon>Bacteria</taxon>
        <taxon>Pseudomonadati</taxon>
        <taxon>Pseudomonadota</taxon>
        <taxon>Alphaproteobacteria</taxon>
        <taxon>Rhodospirillales</taxon>
        <taxon>Rhodospirillaceae</taxon>
        <taxon>Pacificispira</taxon>
    </lineage>
</organism>
<dbReference type="PANTHER" id="PTHR38040">
    <property type="entry name" value="UBIQUINONE BIOSYNTHESIS ACCESSORY FACTOR UBIK"/>
    <property type="match status" value="1"/>
</dbReference>
<feature type="region of interest" description="Disordered" evidence="1">
    <location>
        <begin position="84"/>
        <end position="113"/>
    </location>
</feature>
<comment type="caution">
    <text evidence="2">The sequence shown here is derived from an EMBL/GenBank/DDBJ whole genome shotgun (WGS) entry which is preliminary data.</text>
</comment>
<reference evidence="2 3" key="1">
    <citation type="submission" date="2020-04" db="EMBL/GenBank/DDBJ databases">
        <title>Rhodospirillaceae bacterium KN72 isolated from deep sea.</title>
        <authorList>
            <person name="Zhang D.-C."/>
        </authorList>
    </citation>
    <scope>NUCLEOTIDE SEQUENCE [LARGE SCALE GENOMIC DNA]</scope>
    <source>
        <strain evidence="2 3">KN72</strain>
    </source>
</reference>
<proteinExistence type="predicted"/>
<evidence type="ECO:0000313" key="3">
    <source>
        <dbReference type="Proteomes" id="UP000539372"/>
    </source>
</evidence>
<name>A0A7Y0DX66_9PROT</name>
<dbReference type="GO" id="GO:0005829">
    <property type="term" value="C:cytosol"/>
    <property type="evidence" value="ECO:0007669"/>
    <property type="project" value="TreeGrafter"/>
</dbReference>
<dbReference type="InterPro" id="IPR007475">
    <property type="entry name" value="UbiK"/>
</dbReference>
<dbReference type="Pfam" id="PF04380">
    <property type="entry name" value="BMFP"/>
    <property type="match status" value="1"/>
</dbReference>
<dbReference type="PANTHER" id="PTHR38040:SF1">
    <property type="entry name" value="UBIQUINONE BIOSYNTHESIS ACCESSORY FACTOR UBIK"/>
    <property type="match status" value="1"/>
</dbReference>
<dbReference type="AlphaFoldDB" id="A0A7Y0DX66"/>
<feature type="compositionally biased region" description="Low complexity" evidence="1">
    <location>
        <begin position="86"/>
        <end position="113"/>
    </location>
</feature>
<sequence length="113" mass="11895">MQTTGRLFDDIAKLTGGAMGALGGVKQEAEAAIRQRLERILSDMDLVPRDEFDAMADVARAAREEQEALTKKVAALEARLAKLESAPKAAPSKTGTAKAAAKTAKAKTAPTKD</sequence>
<dbReference type="EMBL" id="JABBNT010000001">
    <property type="protein sequence ID" value="NMM43258.1"/>
    <property type="molecule type" value="Genomic_DNA"/>
</dbReference>
<evidence type="ECO:0000256" key="1">
    <source>
        <dbReference type="SAM" id="MobiDB-lite"/>
    </source>
</evidence>
<protein>
    <submittedName>
        <fullName evidence="2">Accessory factor UbiK family protein</fullName>
    </submittedName>
</protein>
<accession>A0A7Y0DX66</accession>
<gene>
    <name evidence="2" type="ORF">HH303_02130</name>
</gene>
<dbReference type="RefSeq" id="WP_169623550.1">
    <property type="nucleotide sequence ID" value="NZ_JABBNT010000001.1"/>
</dbReference>
<evidence type="ECO:0000313" key="2">
    <source>
        <dbReference type="EMBL" id="NMM43258.1"/>
    </source>
</evidence>
<dbReference type="Proteomes" id="UP000539372">
    <property type="component" value="Unassembled WGS sequence"/>
</dbReference>